<dbReference type="PROSITE" id="PS50928">
    <property type="entry name" value="ABC_TM1"/>
    <property type="match status" value="1"/>
</dbReference>
<keyword evidence="3" id="KW-1003">Cell membrane</keyword>
<accession>A0AAU2A560</accession>
<feature type="transmembrane region" description="Helical" evidence="7">
    <location>
        <begin position="16"/>
        <end position="38"/>
    </location>
</feature>
<reference evidence="10" key="1">
    <citation type="submission" date="2022-10" db="EMBL/GenBank/DDBJ databases">
        <title>The complete genomes of actinobacterial strains from the NBC collection.</title>
        <authorList>
            <person name="Joergensen T.S."/>
            <person name="Alvarez Arevalo M."/>
            <person name="Sterndorff E.B."/>
            <person name="Faurdal D."/>
            <person name="Vuksanovic O."/>
            <person name="Mourched A.-S."/>
            <person name="Charusanti P."/>
            <person name="Shaw S."/>
            <person name="Blin K."/>
            <person name="Weber T."/>
        </authorList>
    </citation>
    <scope>NUCLEOTIDE SEQUENCE</scope>
    <source>
        <strain evidence="10">NBC_00093</strain>
    </source>
</reference>
<evidence type="ECO:0000256" key="1">
    <source>
        <dbReference type="ARBA" id="ARBA00004651"/>
    </source>
</evidence>
<dbReference type="CDD" id="cd06261">
    <property type="entry name" value="TM_PBP2"/>
    <property type="match status" value="1"/>
</dbReference>
<organism evidence="10">
    <name type="scientific">Streptomyces sp. NBC_00093</name>
    <dbReference type="NCBI Taxonomy" id="2975649"/>
    <lineage>
        <taxon>Bacteria</taxon>
        <taxon>Bacillati</taxon>
        <taxon>Actinomycetota</taxon>
        <taxon>Actinomycetes</taxon>
        <taxon>Kitasatosporales</taxon>
        <taxon>Streptomycetaceae</taxon>
        <taxon>Streptomyces</taxon>
    </lineage>
</organism>
<feature type="transmembrane region" description="Helical" evidence="7">
    <location>
        <begin position="171"/>
        <end position="197"/>
    </location>
</feature>
<dbReference type="GO" id="GO:0005886">
    <property type="term" value="C:plasma membrane"/>
    <property type="evidence" value="ECO:0007669"/>
    <property type="project" value="UniProtKB-SubCell"/>
</dbReference>
<dbReference type="GO" id="GO:0055085">
    <property type="term" value="P:transmembrane transport"/>
    <property type="evidence" value="ECO:0007669"/>
    <property type="project" value="InterPro"/>
</dbReference>
<keyword evidence="4 7" id="KW-0812">Transmembrane</keyword>
<dbReference type="PANTHER" id="PTHR30151:SF0">
    <property type="entry name" value="ABC TRANSPORTER PERMEASE PROTEIN MJ0413-RELATED"/>
    <property type="match status" value="1"/>
</dbReference>
<feature type="region of interest" description="Disordered" evidence="8">
    <location>
        <begin position="262"/>
        <end position="285"/>
    </location>
</feature>
<dbReference type="InterPro" id="IPR035906">
    <property type="entry name" value="MetI-like_sf"/>
</dbReference>
<dbReference type="Pfam" id="PF00528">
    <property type="entry name" value="BPD_transp_1"/>
    <property type="match status" value="1"/>
</dbReference>
<dbReference type="PANTHER" id="PTHR30151">
    <property type="entry name" value="ALKANE SULFONATE ABC TRANSPORTER-RELATED, MEMBRANE SUBUNIT"/>
    <property type="match status" value="1"/>
</dbReference>
<evidence type="ECO:0000256" key="8">
    <source>
        <dbReference type="SAM" id="MobiDB-lite"/>
    </source>
</evidence>
<evidence type="ECO:0000313" key="10">
    <source>
        <dbReference type="EMBL" id="WTT18887.1"/>
    </source>
</evidence>
<evidence type="ECO:0000259" key="9">
    <source>
        <dbReference type="PROSITE" id="PS50928"/>
    </source>
</evidence>
<name>A0AAU2A560_9ACTN</name>
<protein>
    <submittedName>
        <fullName evidence="10">ABC transporter permease subunit</fullName>
    </submittedName>
</protein>
<evidence type="ECO:0000256" key="2">
    <source>
        <dbReference type="ARBA" id="ARBA00022448"/>
    </source>
</evidence>
<keyword evidence="2 7" id="KW-0813">Transport</keyword>
<feature type="transmembrane region" description="Helical" evidence="7">
    <location>
        <begin position="68"/>
        <end position="87"/>
    </location>
</feature>
<evidence type="ECO:0000256" key="3">
    <source>
        <dbReference type="ARBA" id="ARBA00022475"/>
    </source>
</evidence>
<feature type="transmembrane region" description="Helical" evidence="7">
    <location>
        <begin position="224"/>
        <end position="252"/>
    </location>
</feature>
<proteinExistence type="inferred from homology"/>
<feature type="compositionally biased region" description="Polar residues" evidence="8">
    <location>
        <begin position="272"/>
        <end position="285"/>
    </location>
</feature>
<keyword evidence="5 7" id="KW-1133">Transmembrane helix</keyword>
<dbReference type="Gene3D" id="1.10.3720.10">
    <property type="entry name" value="MetI-like"/>
    <property type="match status" value="1"/>
</dbReference>
<comment type="subcellular location">
    <subcellularLocation>
        <location evidence="1 7">Cell membrane</location>
        <topology evidence="1 7">Multi-pass membrane protein</topology>
    </subcellularLocation>
</comment>
<dbReference type="AlphaFoldDB" id="A0AAU2A560"/>
<dbReference type="InterPro" id="IPR000515">
    <property type="entry name" value="MetI-like"/>
</dbReference>
<gene>
    <name evidence="10" type="ORF">OHA22_26820</name>
</gene>
<evidence type="ECO:0000256" key="7">
    <source>
        <dbReference type="RuleBase" id="RU363032"/>
    </source>
</evidence>
<feature type="transmembrane region" description="Helical" evidence="7">
    <location>
        <begin position="99"/>
        <end position="121"/>
    </location>
</feature>
<comment type="similarity">
    <text evidence="7">Belongs to the binding-protein-dependent transport system permease family.</text>
</comment>
<feature type="domain" description="ABC transmembrane type-1" evidence="9">
    <location>
        <begin position="61"/>
        <end position="245"/>
    </location>
</feature>
<feature type="transmembrane region" description="Helical" evidence="7">
    <location>
        <begin position="127"/>
        <end position="150"/>
    </location>
</feature>
<evidence type="ECO:0000256" key="4">
    <source>
        <dbReference type="ARBA" id="ARBA00022692"/>
    </source>
</evidence>
<dbReference type="EMBL" id="CP108222">
    <property type="protein sequence ID" value="WTT18887.1"/>
    <property type="molecule type" value="Genomic_DNA"/>
</dbReference>
<evidence type="ECO:0000256" key="5">
    <source>
        <dbReference type="ARBA" id="ARBA00022989"/>
    </source>
</evidence>
<keyword evidence="6 7" id="KW-0472">Membrane</keyword>
<sequence>MNLATWTFWKPVLRQLWLPAVVFVVLLVSTAGSTSFYFPPLTEVLDVLWSELLHGGLVEDLWFSLRNIVLGLALATVVGVGAGLVIGEVRTLRLATGPLLDFARATPTVGFVPVIILTLGIGSGPKVFLIFLGSVWPILLNTVSGVQAIGPAVHETVRGYRIPWALRMRRVVLPGALPQILAGIRVALSIAVVLMVVSEIYGSPIGLGNFILQSGSSFHVAETWAGTILIGVLGYVLSVLLLLVEHALLGWYHQRAPRARRAVRPPTPPAQLPSTERATSNGVVV</sequence>
<evidence type="ECO:0000256" key="6">
    <source>
        <dbReference type="ARBA" id="ARBA00023136"/>
    </source>
</evidence>
<dbReference type="SUPFAM" id="SSF161098">
    <property type="entry name" value="MetI-like"/>
    <property type="match status" value="1"/>
</dbReference>